<dbReference type="KEGG" id="lcu:PL11_005855"/>
<keyword evidence="5 10" id="KW-0812">Transmembrane</keyword>
<dbReference type="NCBIfam" id="TIGR03810">
    <property type="entry name" value="arg_ornith_anti"/>
    <property type="match status" value="1"/>
</dbReference>
<evidence type="ECO:0000256" key="8">
    <source>
        <dbReference type="ARBA" id="ARBA00023136"/>
    </source>
</evidence>
<keyword evidence="8 10" id="KW-0472">Membrane</keyword>
<evidence type="ECO:0000256" key="6">
    <source>
        <dbReference type="ARBA" id="ARBA00022970"/>
    </source>
</evidence>
<organism evidence="11 12">
    <name type="scientific">Lentilactobacillus curieae</name>
    <dbReference type="NCBI Taxonomy" id="1138822"/>
    <lineage>
        <taxon>Bacteria</taxon>
        <taxon>Bacillati</taxon>
        <taxon>Bacillota</taxon>
        <taxon>Bacilli</taxon>
        <taxon>Lactobacillales</taxon>
        <taxon>Lactobacillaceae</taxon>
        <taxon>Lentilactobacillus</taxon>
    </lineage>
</organism>
<keyword evidence="3" id="KW-0813">Transport</keyword>
<reference evidence="11 12" key="1">
    <citation type="journal article" date="2015" name="Genome Announc.">
        <title>Genome Sequence of Lactobacillus curieae CCTCC M 2011381T, a Novel Producer of Gamma-aminobutyric Acid.</title>
        <authorList>
            <person name="Wang Y."/>
            <person name="Wang Y."/>
            <person name="Lang C."/>
            <person name="Wei D."/>
            <person name="Xu P."/>
            <person name="Xie J."/>
        </authorList>
    </citation>
    <scope>NUCLEOTIDE SEQUENCE [LARGE SCALE GENOMIC DNA]</scope>
    <source>
        <strain evidence="11 12">CCTCC M 2011381</strain>
    </source>
</reference>
<feature type="transmembrane region" description="Helical" evidence="10">
    <location>
        <begin position="365"/>
        <end position="386"/>
    </location>
</feature>
<dbReference type="eggNOG" id="COG0531">
    <property type="taxonomic scope" value="Bacteria"/>
</dbReference>
<evidence type="ECO:0000313" key="11">
    <source>
        <dbReference type="EMBL" id="AQW21490.1"/>
    </source>
</evidence>
<dbReference type="InterPro" id="IPR004754">
    <property type="entry name" value="Amino_acid_antiprt"/>
</dbReference>
<proteinExistence type="inferred from homology"/>
<name>A0A1S6QIQ8_9LACO</name>
<dbReference type="GO" id="GO:0043858">
    <property type="term" value="F:arginine:ornithine antiporter activity"/>
    <property type="evidence" value="ECO:0007669"/>
    <property type="project" value="UniProtKB-UniRule"/>
</dbReference>
<feature type="transmembrane region" description="Helical" evidence="10">
    <location>
        <begin position="398"/>
        <end position="417"/>
    </location>
</feature>
<evidence type="ECO:0000256" key="7">
    <source>
        <dbReference type="ARBA" id="ARBA00022989"/>
    </source>
</evidence>
<evidence type="ECO:0000313" key="12">
    <source>
        <dbReference type="Proteomes" id="UP000030361"/>
    </source>
</evidence>
<feature type="transmembrane region" description="Helical" evidence="10">
    <location>
        <begin position="49"/>
        <end position="71"/>
    </location>
</feature>
<dbReference type="RefSeq" id="WP_035167961.1">
    <property type="nucleotide sequence ID" value="NZ_CP018906.1"/>
</dbReference>
<feature type="transmembrane region" description="Helical" evidence="10">
    <location>
        <begin position="284"/>
        <end position="308"/>
    </location>
</feature>
<feature type="transmembrane region" description="Helical" evidence="10">
    <location>
        <begin position="12"/>
        <end position="37"/>
    </location>
</feature>
<feature type="transmembrane region" description="Helical" evidence="10">
    <location>
        <begin position="201"/>
        <end position="222"/>
    </location>
</feature>
<evidence type="ECO:0000256" key="1">
    <source>
        <dbReference type="ARBA" id="ARBA00004651"/>
    </source>
</evidence>
<dbReference type="InterPro" id="IPR022461">
    <property type="entry name" value="Arg/Orn_antiprt_ArcD"/>
</dbReference>
<dbReference type="PIRSF" id="PIRSF006060">
    <property type="entry name" value="AA_transporter"/>
    <property type="match status" value="1"/>
</dbReference>
<feature type="transmembrane region" description="Helical" evidence="10">
    <location>
        <begin position="340"/>
        <end position="359"/>
    </location>
</feature>
<keyword evidence="7 10" id="KW-1133">Transmembrane helix</keyword>
<protein>
    <recommendedName>
        <fullName evidence="9">Arginine-ornithine antiporter</fullName>
    </recommendedName>
</protein>
<evidence type="ECO:0000256" key="2">
    <source>
        <dbReference type="ARBA" id="ARBA00008220"/>
    </source>
</evidence>
<feature type="transmembrane region" description="Helical" evidence="10">
    <location>
        <begin position="104"/>
        <end position="125"/>
    </location>
</feature>
<feature type="transmembrane region" description="Helical" evidence="10">
    <location>
        <begin position="460"/>
        <end position="478"/>
    </location>
</feature>
<dbReference type="GO" id="GO:1903826">
    <property type="term" value="P:L-arginine transmembrane transport"/>
    <property type="evidence" value="ECO:0007669"/>
    <property type="project" value="InterPro"/>
</dbReference>
<feature type="transmembrane region" description="Helical" evidence="10">
    <location>
        <begin position="156"/>
        <end position="181"/>
    </location>
</feature>
<dbReference type="NCBIfam" id="TIGR00905">
    <property type="entry name" value="2A0302"/>
    <property type="match status" value="1"/>
</dbReference>
<dbReference type="AlphaFoldDB" id="A0A1S6QIQ8"/>
<keyword evidence="6" id="KW-0029">Amino-acid transport</keyword>
<dbReference type="PANTHER" id="PTHR42770:SF4">
    <property type="entry name" value="ARGININE_ORNITHINE ANTIPORTER-RELATED"/>
    <property type="match status" value="1"/>
</dbReference>
<evidence type="ECO:0000256" key="3">
    <source>
        <dbReference type="ARBA" id="ARBA00022448"/>
    </source>
</evidence>
<dbReference type="InterPro" id="IPR050367">
    <property type="entry name" value="APC_superfamily"/>
</dbReference>
<feature type="transmembrane region" description="Helical" evidence="10">
    <location>
        <begin position="243"/>
        <end position="264"/>
    </location>
</feature>
<dbReference type="GO" id="GO:0006527">
    <property type="term" value="P:L-arginine catabolic process"/>
    <property type="evidence" value="ECO:0007669"/>
    <property type="project" value="UniProtKB-UniRule"/>
</dbReference>
<dbReference type="InterPro" id="IPR002293">
    <property type="entry name" value="AA/rel_permease1"/>
</dbReference>
<feature type="transmembrane region" description="Helical" evidence="10">
    <location>
        <begin position="423"/>
        <end position="439"/>
    </location>
</feature>
<keyword evidence="12" id="KW-1185">Reference proteome</keyword>
<gene>
    <name evidence="11" type="ORF">PL11_005855</name>
</gene>
<dbReference type="Proteomes" id="UP000030361">
    <property type="component" value="Chromosome"/>
</dbReference>
<keyword evidence="4" id="KW-1003">Cell membrane</keyword>
<feature type="transmembrane region" description="Helical" evidence="10">
    <location>
        <begin position="131"/>
        <end position="149"/>
    </location>
</feature>
<dbReference type="GO" id="GO:0005886">
    <property type="term" value="C:plasma membrane"/>
    <property type="evidence" value="ECO:0007669"/>
    <property type="project" value="UniProtKB-SubCell"/>
</dbReference>
<dbReference type="Pfam" id="PF13520">
    <property type="entry name" value="AA_permease_2"/>
    <property type="match status" value="1"/>
</dbReference>
<evidence type="ECO:0000256" key="9">
    <source>
        <dbReference type="NCBIfam" id="TIGR03810"/>
    </source>
</evidence>
<dbReference type="OrthoDB" id="9762947at2"/>
<comment type="similarity">
    <text evidence="2">Belongs to the amino acid-polyamine-organocation (APC) superfamily. Basic amino acid/polyamine antiporter (APA) (TC 2.A.3.2) family.</text>
</comment>
<sequence>MDTNSHPGGNPSGIGFMSLTAMVVTSSIGAGVFALTTDLAKAASPGPALIAWLIVGVGIMALALSMMNLVAKRPDIEGVFAYAEEGFGEYAGFISGWGYWLSSWMGNVAFATVMMSAIGYFIPVFKSGSNVPSILVASCVSWILTYIVNRGVESAALLNAVITICKLIPLFTFIVFAIIMFKGHIFTASFWNNLSGNFNGGSGIGTQIKNCLMVLMWVFVGIEGATMMSSRAKKKSDVGKATVLGLCCLLVIYILASILPYGYMTRAELTNINQPAMVYIFKDMVGTWGGAMISAGLFVSTLGSWLSWTMLPAETVMLMAERDLLPKAFGKTNKHGAPTFSLIISGLLIQVFLCTLIFTDQAYNFAYSLCTAAIVISYIFVAAYQVKYSIQNIHDKGNWLQLIIGLVALIFETVAIYLAGLEYLLLCCIAYIPGFFLFMKGRNNKHNRNWLSKRELITTLVILAAAIGGFILIFTGNVSF</sequence>
<accession>A0A1S6QIQ8</accession>
<evidence type="ECO:0000256" key="5">
    <source>
        <dbReference type="ARBA" id="ARBA00022692"/>
    </source>
</evidence>
<comment type="subcellular location">
    <subcellularLocation>
        <location evidence="1">Cell membrane</location>
        <topology evidence="1">Multi-pass membrane protein</topology>
    </subcellularLocation>
</comment>
<dbReference type="EMBL" id="CP018906">
    <property type="protein sequence ID" value="AQW21490.1"/>
    <property type="molecule type" value="Genomic_DNA"/>
</dbReference>
<dbReference type="PANTHER" id="PTHR42770">
    <property type="entry name" value="AMINO ACID TRANSPORTER-RELATED"/>
    <property type="match status" value="1"/>
</dbReference>
<evidence type="ECO:0000256" key="10">
    <source>
        <dbReference type="SAM" id="Phobius"/>
    </source>
</evidence>
<evidence type="ECO:0000256" key="4">
    <source>
        <dbReference type="ARBA" id="ARBA00022475"/>
    </source>
</evidence>
<dbReference type="Gene3D" id="1.20.1740.10">
    <property type="entry name" value="Amino acid/polyamine transporter I"/>
    <property type="match status" value="1"/>
</dbReference>